<dbReference type="GO" id="GO:0004843">
    <property type="term" value="F:cysteine-type deubiquitinase activity"/>
    <property type="evidence" value="ECO:0007669"/>
    <property type="project" value="TreeGrafter"/>
</dbReference>
<dbReference type="InterPro" id="IPR038765">
    <property type="entry name" value="Papain-like_cys_pep_sf"/>
</dbReference>
<evidence type="ECO:0000259" key="2">
    <source>
        <dbReference type="PROSITE" id="PS50802"/>
    </source>
</evidence>
<proteinExistence type="inferred from homology"/>
<dbReference type="AlphaFoldDB" id="A0AAD6KU31"/>
<dbReference type="GO" id="GO:0016579">
    <property type="term" value="P:protein deubiquitination"/>
    <property type="evidence" value="ECO:0007669"/>
    <property type="project" value="TreeGrafter"/>
</dbReference>
<dbReference type="CDD" id="cd22751">
    <property type="entry name" value="OTU_plant_OTU9-like"/>
    <property type="match status" value="1"/>
</dbReference>
<dbReference type="PROSITE" id="PS50802">
    <property type="entry name" value="OTU"/>
    <property type="match status" value="1"/>
</dbReference>
<evidence type="ECO:0000313" key="3">
    <source>
        <dbReference type="EMBL" id="KAJ6428940.1"/>
    </source>
</evidence>
<dbReference type="InterPro" id="IPR003323">
    <property type="entry name" value="OTU_dom"/>
</dbReference>
<evidence type="ECO:0000256" key="1">
    <source>
        <dbReference type="ARBA" id="ARBA00010407"/>
    </source>
</evidence>
<dbReference type="Proteomes" id="UP001162972">
    <property type="component" value="Chromosome 8"/>
</dbReference>
<evidence type="ECO:0000313" key="4">
    <source>
        <dbReference type="Proteomes" id="UP001162972"/>
    </source>
</evidence>
<protein>
    <recommendedName>
        <fullName evidence="2">OTU domain-containing protein</fullName>
    </recommendedName>
</protein>
<dbReference type="InterPro" id="IPR050704">
    <property type="entry name" value="Peptidase_C85-like"/>
</dbReference>
<dbReference type="Pfam" id="PF02338">
    <property type="entry name" value="OTU"/>
    <property type="match status" value="1"/>
</dbReference>
<reference evidence="3 4" key="1">
    <citation type="journal article" date="2023" name="Int. J. Mol. Sci.">
        <title>De Novo Assembly and Annotation of 11 Diverse Shrub Willow (Salix) Genomes Reveals Novel Gene Organization in Sex-Linked Regions.</title>
        <authorList>
            <person name="Hyden B."/>
            <person name="Feng K."/>
            <person name="Yates T.B."/>
            <person name="Jawdy S."/>
            <person name="Cereghino C."/>
            <person name="Smart L.B."/>
            <person name="Muchero W."/>
        </authorList>
    </citation>
    <scope>NUCLEOTIDE SEQUENCE [LARGE SCALE GENOMIC DNA]</scope>
    <source>
        <tissue evidence="3">Shoot tip</tissue>
    </source>
</reference>
<keyword evidence="4" id="KW-1185">Reference proteome</keyword>
<dbReference type="SUPFAM" id="SSF54001">
    <property type="entry name" value="Cysteine proteinases"/>
    <property type="match status" value="1"/>
</dbReference>
<name>A0AAD6KU31_9ROSI</name>
<comment type="caution">
    <text evidence="3">The sequence shown here is derived from an EMBL/GenBank/DDBJ whole genome shotgun (WGS) entry which is preliminary data.</text>
</comment>
<comment type="similarity">
    <text evidence="1">Belongs to the peptidase C85 family.</text>
</comment>
<sequence>MPKQSTVGNFHETHSKGKEKKKKIVAYLGVKNLNKVPMIVENDAVIARALQEELSRDAASEGSGLNNTEYVREHYNDPLHASNVENDAIIARALQEELSSESALDGEVGNRIAEMVLFPHAPKTNGEIPSEDQQMSDHQRLLERLKSYDCAEKKVQGDGNCQFRSLSDQLYRSPEHHQVVRELVVKQLESEPERYNGYVPMAYGDYLEKMNKSGEWGDHVTLQAAADSVTANTLPCRFLLLLSALLSVDFHVTY</sequence>
<dbReference type="EMBL" id="JAPFFJ010000004">
    <property type="protein sequence ID" value="KAJ6428940.1"/>
    <property type="molecule type" value="Genomic_DNA"/>
</dbReference>
<dbReference type="PANTHER" id="PTHR12419">
    <property type="entry name" value="OTU DOMAIN CONTAINING PROTEIN"/>
    <property type="match status" value="1"/>
</dbReference>
<dbReference type="PANTHER" id="PTHR12419:SF90">
    <property type="entry name" value="OS02G0819500 PROTEIN"/>
    <property type="match status" value="1"/>
</dbReference>
<accession>A0AAD6KU31</accession>
<organism evidence="3 4">
    <name type="scientific">Salix udensis</name>
    <dbReference type="NCBI Taxonomy" id="889485"/>
    <lineage>
        <taxon>Eukaryota</taxon>
        <taxon>Viridiplantae</taxon>
        <taxon>Streptophyta</taxon>
        <taxon>Embryophyta</taxon>
        <taxon>Tracheophyta</taxon>
        <taxon>Spermatophyta</taxon>
        <taxon>Magnoliopsida</taxon>
        <taxon>eudicotyledons</taxon>
        <taxon>Gunneridae</taxon>
        <taxon>Pentapetalae</taxon>
        <taxon>rosids</taxon>
        <taxon>fabids</taxon>
        <taxon>Malpighiales</taxon>
        <taxon>Salicaceae</taxon>
        <taxon>Saliceae</taxon>
        <taxon>Salix</taxon>
    </lineage>
</organism>
<dbReference type="Gene3D" id="3.90.70.80">
    <property type="match status" value="1"/>
</dbReference>
<feature type="domain" description="OTU" evidence="2">
    <location>
        <begin position="150"/>
        <end position="254"/>
    </location>
</feature>
<gene>
    <name evidence="3" type="ORF">OIU84_020556</name>
</gene>